<evidence type="ECO:0000313" key="5">
    <source>
        <dbReference type="EMBL" id="WJW66636.1"/>
    </source>
</evidence>
<dbReference type="InterPro" id="IPR041614">
    <property type="entry name" value="DprA_WH"/>
</dbReference>
<dbReference type="Pfam" id="PF02481">
    <property type="entry name" value="DNA_processg_A"/>
    <property type="match status" value="1"/>
</dbReference>
<comment type="similarity">
    <text evidence="1">Belongs to the DprA/Smf family.</text>
</comment>
<evidence type="ECO:0000259" key="3">
    <source>
        <dbReference type="Pfam" id="PF17782"/>
    </source>
</evidence>
<sequence>MPLVEDPNSFIPGEEKYYLAFSRVEGIGPRRLMRLLAYFGALSKAWNAGMGDLMHAGLEAKLIERIIQLRRTFNPDAEMEKLAKMGIEALVIGDGRYPARLAEIESAPPLLYLRGQLTAQDDLALAVVGTRKATHYGKSVTTQLVGEMARAGLTIVSGLARGIDTCAHQVALEAGGRTIAVLGCGVDVVYPPENGKIIQQILQEQRGAIISEYAPGTKPDAHNFPPRNRIISGMSLGVLVVETGERGGALITVTYANEQGREVMAVPGSIFSPASAGTNAIIQQGAALVSSASDIMQALGLAQQSFAQTGLPEISEITGDDDVERALIRSISNGGGEPRHIDEISLECGISIAVVSGALTMMELKGKVKNLGGMRYCLAVPTRY</sequence>
<dbReference type="AlphaFoldDB" id="A0A8T7LX30"/>
<evidence type="ECO:0000259" key="2">
    <source>
        <dbReference type="Pfam" id="PF02481"/>
    </source>
</evidence>
<evidence type="ECO:0000313" key="7">
    <source>
        <dbReference type="Proteomes" id="UP001431572"/>
    </source>
</evidence>
<dbReference type="SUPFAM" id="SSF102405">
    <property type="entry name" value="MCP/YpsA-like"/>
    <property type="match status" value="1"/>
</dbReference>
<evidence type="ECO:0000256" key="1">
    <source>
        <dbReference type="ARBA" id="ARBA00006525"/>
    </source>
</evidence>
<feature type="domain" description="DprA winged helix" evidence="3">
    <location>
        <begin position="320"/>
        <end position="373"/>
    </location>
</feature>
<keyword evidence="7" id="KW-1185">Reference proteome</keyword>
<dbReference type="PANTHER" id="PTHR43022:SF1">
    <property type="entry name" value="PROTEIN SMF"/>
    <property type="match status" value="1"/>
</dbReference>
<dbReference type="InterPro" id="IPR057666">
    <property type="entry name" value="DrpA_SLOG"/>
</dbReference>
<dbReference type="Proteomes" id="UP000521676">
    <property type="component" value="Unassembled WGS sequence"/>
</dbReference>
<dbReference type="SUPFAM" id="SSF47781">
    <property type="entry name" value="RuvA domain 2-like"/>
    <property type="match status" value="1"/>
</dbReference>
<dbReference type="Gene3D" id="1.10.10.10">
    <property type="entry name" value="Winged helix-like DNA-binding domain superfamily/Winged helix DNA-binding domain"/>
    <property type="match status" value="1"/>
</dbReference>
<name>A0A8T7LX30_9CHLR</name>
<dbReference type="Gene3D" id="3.40.50.450">
    <property type="match status" value="1"/>
</dbReference>
<dbReference type="InterPro" id="IPR036388">
    <property type="entry name" value="WH-like_DNA-bd_sf"/>
</dbReference>
<accession>A0A8T7LX30</accession>
<dbReference type="EMBL" id="JACATZ010000001">
    <property type="protein sequence ID" value="NWJ44752.1"/>
    <property type="molecule type" value="Genomic_DNA"/>
</dbReference>
<dbReference type="NCBIfam" id="TIGR00732">
    <property type="entry name" value="dprA"/>
    <property type="match status" value="1"/>
</dbReference>
<reference evidence="5" key="2">
    <citation type="journal article" date="2024" name="Nature">
        <title>Anoxygenic phototroph of the Chloroflexota uses a type I reaction centre.</title>
        <authorList>
            <person name="Tsuji J.M."/>
            <person name="Shaw N.A."/>
            <person name="Nagashima S."/>
            <person name="Venkiteswaran J.J."/>
            <person name="Schiff S.L."/>
            <person name="Watanabe T."/>
            <person name="Fukui M."/>
            <person name="Hanada S."/>
            <person name="Tank M."/>
            <person name="Neufeld J.D."/>
        </authorList>
    </citation>
    <scope>NUCLEOTIDE SEQUENCE</scope>
    <source>
        <strain evidence="5">L227-S17</strain>
    </source>
</reference>
<dbReference type="InterPro" id="IPR010994">
    <property type="entry name" value="RuvA_2-like"/>
</dbReference>
<organism evidence="4 6">
    <name type="scientific">Candidatus Chlorohelix allophototropha</name>
    <dbReference type="NCBI Taxonomy" id="3003348"/>
    <lineage>
        <taxon>Bacteria</taxon>
        <taxon>Bacillati</taxon>
        <taxon>Chloroflexota</taxon>
        <taxon>Chloroflexia</taxon>
        <taxon>Candidatus Chloroheliales</taxon>
        <taxon>Candidatus Chloroheliaceae</taxon>
        <taxon>Candidatus Chlorohelix</taxon>
    </lineage>
</organism>
<dbReference type="EMBL" id="CP128399">
    <property type="protein sequence ID" value="WJW66636.1"/>
    <property type="molecule type" value="Genomic_DNA"/>
</dbReference>
<dbReference type="GO" id="GO:0009294">
    <property type="term" value="P:DNA-mediated transformation"/>
    <property type="evidence" value="ECO:0007669"/>
    <property type="project" value="InterPro"/>
</dbReference>
<dbReference type="Proteomes" id="UP001431572">
    <property type="component" value="Chromosome 1"/>
</dbReference>
<evidence type="ECO:0000313" key="6">
    <source>
        <dbReference type="Proteomes" id="UP000521676"/>
    </source>
</evidence>
<evidence type="ECO:0000313" key="4">
    <source>
        <dbReference type="EMBL" id="NWJ44752.1"/>
    </source>
</evidence>
<gene>
    <name evidence="4" type="primary">dprA</name>
    <name evidence="4" type="ORF">HXX08_02635</name>
    <name evidence="5" type="ORF">OZ401_002447</name>
</gene>
<protein>
    <submittedName>
        <fullName evidence="5">DNA-processing protein DprA</fullName>
    </submittedName>
    <submittedName>
        <fullName evidence="4">DNA-protecting protein DprA</fullName>
    </submittedName>
</protein>
<feature type="domain" description="Smf/DprA SLOG" evidence="2">
    <location>
        <begin position="90"/>
        <end position="299"/>
    </location>
</feature>
<dbReference type="InterPro" id="IPR003488">
    <property type="entry name" value="DprA"/>
</dbReference>
<dbReference type="RefSeq" id="WP_341468529.1">
    <property type="nucleotide sequence ID" value="NZ_CP128399.1"/>
</dbReference>
<reference evidence="4 6" key="1">
    <citation type="submission" date="2020-06" db="EMBL/GenBank/DDBJ databases">
        <title>Anoxygenic phototrophic Chloroflexota member uses a Type I reaction center.</title>
        <authorList>
            <person name="Tsuji J.M."/>
            <person name="Shaw N.A."/>
            <person name="Nagashima S."/>
            <person name="Venkiteswaran J."/>
            <person name="Schiff S.L."/>
            <person name="Hanada S."/>
            <person name="Tank M."/>
            <person name="Neufeld J.D."/>
        </authorList>
    </citation>
    <scope>NUCLEOTIDE SEQUENCE [LARGE SCALE GENOMIC DNA]</scope>
    <source>
        <strain evidence="4">L227-S17</strain>
    </source>
</reference>
<proteinExistence type="inferred from homology"/>
<dbReference type="PANTHER" id="PTHR43022">
    <property type="entry name" value="PROTEIN SMF"/>
    <property type="match status" value="1"/>
</dbReference>
<dbReference type="Pfam" id="PF17782">
    <property type="entry name" value="WHD_DprA"/>
    <property type="match status" value="1"/>
</dbReference>